<feature type="compositionally biased region" description="Polar residues" evidence="1">
    <location>
        <begin position="12"/>
        <end position="31"/>
    </location>
</feature>
<evidence type="ECO:0000313" key="2">
    <source>
        <dbReference type="EMBL" id="KAF2573763.1"/>
    </source>
</evidence>
<protein>
    <submittedName>
        <fullName evidence="2">Uncharacterized protein</fullName>
    </submittedName>
</protein>
<sequence length="235" mass="26190">MSKARADLVHAQQYQKQQGTTTDILTRSCKSGTHDRYMPSSTRSNKEPQLIFSPDHASLERTIRKEARSLSTDNNNSVSLDSAQPPSTQTPVPSTDSRSPLSTNNTNLSSTDNLHPMSIDIPSRTSIDTEPQPMVAPLILVRDNNGDLHDQEVHLVMQQVHAQQYQMQQGTTTDILTRSCKSGMHDPYGSALPIDRQQQLCVARFCSTTVDLDTSYVDRFSLTPVDQQHKPSVDR</sequence>
<feature type="compositionally biased region" description="Low complexity" evidence="1">
    <location>
        <begin position="82"/>
        <end position="114"/>
    </location>
</feature>
<feature type="region of interest" description="Disordered" evidence="1">
    <location>
        <begin position="1"/>
        <end position="57"/>
    </location>
</feature>
<name>A0A8S9IWI8_BRACR</name>
<feature type="region of interest" description="Disordered" evidence="1">
    <location>
        <begin position="69"/>
        <end position="130"/>
    </location>
</feature>
<proteinExistence type="predicted"/>
<reference evidence="2" key="1">
    <citation type="submission" date="2019-12" db="EMBL/GenBank/DDBJ databases">
        <title>Genome sequencing and annotation of Brassica cretica.</title>
        <authorList>
            <person name="Studholme D.J."/>
            <person name="Sarris P.F."/>
        </authorList>
    </citation>
    <scope>NUCLEOTIDE SEQUENCE</scope>
    <source>
        <strain evidence="2">PFS-102/07</strain>
        <tissue evidence="2">Leaf</tissue>
    </source>
</reference>
<dbReference type="AlphaFoldDB" id="A0A8S9IWI8"/>
<evidence type="ECO:0000256" key="1">
    <source>
        <dbReference type="SAM" id="MobiDB-lite"/>
    </source>
</evidence>
<accession>A0A8S9IWI8</accession>
<comment type="caution">
    <text evidence="2">The sequence shown here is derived from an EMBL/GenBank/DDBJ whole genome shotgun (WGS) entry which is preliminary data.</text>
</comment>
<dbReference type="EMBL" id="QGKY02001015">
    <property type="protein sequence ID" value="KAF2573763.1"/>
    <property type="molecule type" value="Genomic_DNA"/>
</dbReference>
<feature type="compositionally biased region" description="Polar residues" evidence="1">
    <location>
        <begin position="69"/>
        <end position="81"/>
    </location>
</feature>
<gene>
    <name evidence="2" type="ORF">F2Q70_00004018</name>
</gene>
<organism evidence="2">
    <name type="scientific">Brassica cretica</name>
    <name type="common">Mustard</name>
    <dbReference type="NCBI Taxonomy" id="69181"/>
    <lineage>
        <taxon>Eukaryota</taxon>
        <taxon>Viridiplantae</taxon>
        <taxon>Streptophyta</taxon>
        <taxon>Embryophyta</taxon>
        <taxon>Tracheophyta</taxon>
        <taxon>Spermatophyta</taxon>
        <taxon>Magnoliopsida</taxon>
        <taxon>eudicotyledons</taxon>
        <taxon>Gunneridae</taxon>
        <taxon>Pentapetalae</taxon>
        <taxon>rosids</taxon>
        <taxon>malvids</taxon>
        <taxon>Brassicales</taxon>
        <taxon>Brassicaceae</taxon>
        <taxon>Brassiceae</taxon>
        <taxon>Brassica</taxon>
    </lineage>
</organism>